<evidence type="ECO:0000256" key="3">
    <source>
        <dbReference type="ARBA" id="ARBA00023159"/>
    </source>
</evidence>
<dbReference type="PANTHER" id="PTHR37299">
    <property type="entry name" value="TRANSCRIPTIONAL REGULATOR-RELATED"/>
    <property type="match status" value="1"/>
</dbReference>
<reference evidence="5 6" key="1">
    <citation type="submission" date="2014-05" db="EMBL/GenBank/DDBJ databases">
        <title>Novel Listeriaceae from food processing environments.</title>
        <authorList>
            <person name="den Bakker H.C."/>
        </authorList>
    </citation>
    <scope>NUCLEOTIDE SEQUENCE [LARGE SCALE GENOMIC DNA]</scope>
    <source>
        <strain evidence="5 6">FSL A5-0281</strain>
    </source>
</reference>
<evidence type="ECO:0000256" key="2">
    <source>
        <dbReference type="ARBA" id="ARBA00023012"/>
    </source>
</evidence>
<dbReference type="GO" id="GO:0003677">
    <property type="term" value="F:DNA binding"/>
    <property type="evidence" value="ECO:0007669"/>
    <property type="project" value="InterPro"/>
</dbReference>
<dbReference type="PANTHER" id="PTHR37299:SF3">
    <property type="entry name" value="STAGE 0 SPORULATION PROTEIN A HOMOLOG"/>
    <property type="match status" value="1"/>
</dbReference>
<evidence type="ECO:0000313" key="6">
    <source>
        <dbReference type="Proteomes" id="UP000029844"/>
    </source>
</evidence>
<dbReference type="Proteomes" id="UP000029844">
    <property type="component" value="Unassembled WGS sequence"/>
</dbReference>
<dbReference type="EMBL" id="JNFA01000011">
    <property type="protein sequence ID" value="KGL42522.1"/>
    <property type="molecule type" value="Genomic_DNA"/>
</dbReference>
<dbReference type="STRING" id="1552123.EP57_03415"/>
<dbReference type="SMART" id="SM00850">
    <property type="entry name" value="LytTR"/>
    <property type="match status" value="1"/>
</dbReference>
<keyword evidence="2" id="KW-0902">Two-component regulatory system</keyword>
<keyword evidence="6" id="KW-1185">Reference proteome</keyword>
<dbReference type="Gene3D" id="3.40.50.2300">
    <property type="match status" value="1"/>
</dbReference>
<keyword evidence="3" id="KW-0010">Activator</keyword>
<comment type="caution">
    <text evidence="5">The sequence shown here is derived from an EMBL/GenBank/DDBJ whole genome shotgun (WGS) entry which is preliminary data.</text>
</comment>
<sequence length="230" mass="26451">MRIFIVEEQLVQITKEVIDAHQYPFDIHLVTEPAAILRDIGELPNIYFLTADSADVAWQIRELDVHGYLIFFTDCAGALHDIVGQYIAPTAYIVKQEEISRSWDDIAFALQSVFSREMLRQNTNCFVFDNENRVAYEDILYFETIPRTRKVMLHTRNGTYIIADFLKNIKAGLASHAEFSGVNSYLINLNNVTRIDRKNGIIAFKGDAQIHAGRRVISTVYKDFQSQFLH</sequence>
<protein>
    <recommendedName>
        <fullName evidence="4">HTH LytTR-type domain-containing protein</fullName>
    </recommendedName>
</protein>
<name>A0A099WC05_9LIST</name>
<dbReference type="AlphaFoldDB" id="A0A099WC05"/>
<dbReference type="GO" id="GO:0000156">
    <property type="term" value="F:phosphorelay response regulator activity"/>
    <property type="evidence" value="ECO:0007669"/>
    <property type="project" value="InterPro"/>
</dbReference>
<evidence type="ECO:0000256" key="1">
    <source>
        <dbReference type="ARBA" id="ARBA00022490"/>
    </source>
</evidence>
<dbReference type="Gene3D" id="2.40.50.1020">
    <property type="entry name" value="LytTr DNA-binding domain"/>
    <property type="match status" value="1"/>
</dbReference>
<dbReference type="OrthoDB" id="1653091at2"/>
<accession>A0A099WC05</accession>
<evidence type="ECO:0000259" key="4">
    <source>
        <dbReference type="SMART" id="SM00850"/>
    </source>
</evidence>
<proteinExistence type="predicted"/>
<dbReference type="InterPro" id="IPR046947">
    <property type="entry name" value="LytR-like"/>
</dbReference>
<organism evidence="5 6">
    <name type="scientific">Listeria booriae</name>
    <dbReference type="NCBI Taxonomy" id="1552123"/>
    <lineage>
        <taxon>Bacteria</taxon>
        <taxon>Bacillati</taxon>
        <taxon>Bacillota</taxon>
        <taxon>Bacilli</taxon>
        <taxon>Bacillales</taxon>
        <taxon>Listeriaceae</taxon>
        <taxon>Listeria</taxon>
    </lineage>
</organism>
<dbReference type="GeneID" id="58716471"/>
<gene>
    <name evidence="5" type="ORF">EP57_03415</name>
</gene>
<feature type="domain" description="HTH LytTR-type" evidence="4">
    <location>
        <begin position="129"/>
        <end position="225"/>
    </location>
</feature>
<evidence type="ECO:0000313" key="5">
    <source>
        <dbReference type="EMBL" id="KGL42522.1"/>
    </source>
</evidence>
<dbReference type="eggNOG" id="COG3279">
    <property type="taxonomic scope" value="Bacteria"/>
</dbReference>
<dbReference type="InterPro" id="IPR007492">
    <property type="entry name" value="LytTR_DNA-bd_dom"/>
</dbReference>
<dbReference type="Pfam" id="PF04397">
    <property type="entry name" value="LytTR"/>
    <property type="match status" value="1"/>
</dbReference>
<keyword evidence="1" id="KW-0963">Cytoplasm</keyword>
<dbReference type="RefSeq" id="WP_036084251.1">
    <property type="nucleotide sequence ID" value="NZ_CBCSHQ010000006.1"/>
</dbReference>